<dbReference type="RefSeq" id="WP_044333820.1">
    <property type="nucleotide sequence ID" value="NZ_CP010836.1"/>
</dbReference>
<dbReference type="Proteomes" id="UP000032300">
    <property type="component" value="Chromosome"/>
</dbReference>
<reference evidence="1 2" key="2">
    <citation type="submission" date="2015-02" db="EMBL/GenBank/DDBJ databases">
        <title>The complete genome of Sphingomonas hengshuiensis sp. WHSC-8 isolated from soil of Hengshui Lake.</title>
        <authorList>
            <person name="Wei S."/>
            <person name="Guo J."/>
            <person name="Su C."/>
            <person name="Wu R."/>
            <person name="Zhang Z."/>
            <person name="Liang K."/>
            <person name="Li H."/>
            <person name="Wang T."/>
            <person name="Liu H."/>
            <person name="Zhang C."/>
            <person name="Li Z."/>
            <person name="Wang Q."/>
            <person name="Meng J."/>
        </authorList>
    </citation>
    <scope>NUCLEOTIDE SEQUENCE [LARGE SCALE GENOMIC DNA]</scope>
    <source>
        <strain evidence="1 2">WHSC-8</strain>
    </source>
</reference>
<keyword evidence="2" id="KW-1185">Reference proteome</keyword>
<reference evidence="1 2" key="1">
    <citation type="journal article" date="2015" name="Int. J. Syst. Evol. Microbiol.">
        <title>Sphingomonas hengshuiensis sp. nov., isolated from lake wetland.</title>
        <authorList>
            <person name="Wei S."/>
            <person name="Wang T."/>
            <person name="Liu H."/>
            <person name="Zhang C."/>
            <person name="Guo J."/>
            <person name="Wang Q."/>
            <person name="Liang K."/>
            <person name="Zhang Z."/>
        </authorList>
    </citation>
    <scope>NUCLEOTIDE SEQUENCE [LARGE SCALE GENOMIC DNA]</scope>
    <source>
        <strain evidence="1 2">WHSC-8</strain>
    </source>
</reference>
<sequence length="167" mass="17521">MTDMMTPRLSLPLLQPGQAQKEMSHNEALSLIDLSVQAAAEGVLSAPPTDPAEGQCWIVGAGPTGAWSGHAHAIAGWTPGGWRMVQPREGTRLWIDQTSGFALFRGGEWRFGEAHGKVFIGGLQVVGERMPDIAEPIGGLVVDGAARAAIIAVLEALRVHGLIGTAV</sequence>
<dbReference type="OrthoDB" id="564699at2"/>
<evidence type="ECO:0000313" key="1">
    <source>
        <dbReference type="EMBL" id="AJP73125.1"/>
    </source>
</evidence>
<evidence type="ECO:0000313" key="2">
    <source>
        <dbReference type="Proteomes" id="UP000032300"/>
    </source>
</evidence>
<dbReference type="InterPro" id="IPR021251">
    <property type="entry name" value="DUF2793"/>
</dbReference>
<evidence type="ECO:0008006" key="3">
    <source>
        <dbReference type="Google" id="ProtNLM"/>
    </source>
</evidence>
<proteinExistence type="predicted"/>
<accession>A0A7U4JA92</accession>
<organism evidence="1 2">
    <name type="scientific">Sphingomonas hengshuiensis</name>
    <dbReference type="NCBI Taxonomy" id="1609977"/>
    <lineage>
        <taxon>Bacteria</taxon>
        <taxon>Pseudomonadati</taxon>
        <taxon>Pseudomonadota</taxon>
        <taxon>Alphaproteobacteria</taxon>
        <taxon>Sphingomonadales</taxon>
        <taxon>Sphingomonadaceae</taxon>
        <taxon>Sphingomonas</taxon>
    </lineage>
</organism>
<dbReference type="Pfam" id="PF10983">
    <property type="entry name" value="DUF2793"/>
    <property type="match status" value="1"/>
</dbReference>
<name>A0A7U4JA92_9SPHN</name>
<dbReference type="KEGG" id="sphi:TS85_16975"/>
<dbReference type="AlphaFoldDB" id="A0A7U4JA92"/>
<dbReference type="EMBL" id="CP010836">
    <property type="protein sequence ID" value="AJP73125.1"/>
    <property type="molecule type" value="Genomic_DNA"/>
</dbReference>
<gene>
    <name evidence="1" type="ORF">TS85_16975</name>
</gene>
<protein>
    <recommendedName>
        <fullName evidence="3">DUF2793 domain-containing protein</fullName>
    </recommendedName>
</protein>